<sequence>MRQPAHRLRKNTVDRIFSCMEHIFTEATDPFCLNRADAVALLAGAPWGRYAVVGDSLSAGVGDPTPGYRDQGWSDRLAAILRAVRPDLEYLNVSQVGATTAQTLANQADRLVEFGPDLLHVPCGANDIARRKPDFGEIERTLRRMYDLAKGTGALLTTFTLGRAYVVPAFPDWPERITAINEIVRGLAAEYGALVVDMWDHPVNDRDNLVSADRIHFSTSGQAVMAAEMVKTLAGALGRTPTNEVFHRGK</sequence>
<dbReference type="PANTHER" id="PTHR43784:SF2">
    <property type="entry name" value="GDSL-LIKE LIPASE_ACYLHYDROLASE, PUTATIVE (AFU_ORTHOLOGUE AFUA_2G00820)-RELATED"/>
    <property type="match status" value="1"/>
</dbReference>
<keyword evidence="3" id="KW-1185">Reference proteome</keyword>
<dbReference type="PANTHER" id="PTHR43784">
    <property type="entry name" value="GDSL-LIKE LIPASE/ACYLHYDROLASE, PUTATIVE (AFU_ORTHOLOGUE AFUA_2G00820)-RELATED"/>
    <property type="match status" value="1"/>
</dbReference>
<dbReference type="SUPFAM" id="SSF52266">
    <property type="entry name" value="SGNH hydrolase"/>
    <property type="match status" value="1"/>
</dbReference>
<proteinExistence type="predicted"/>
<evidence type="ECO:0000259" key="1">
    <source>
        <dbReference type="Pfam" id="PF13472"/>
    </source>
</evidence>
<dbReference type="InterPro" id="IPR013830">
    <property type="entry name" value="SGNH_hydro"/>
</dbReference>
<dbReference type="EC" id="3.1.-.-" evidence="2"/>
<dbReference type="Proteomes" id="UP001550535">
    <property type="component" value="Unassembled WGS sequence"/>
</dbReference>
<gene>
    <name evidence="2" type="ORF">ABZ507_18990</name>
</gene>
<dbReference type="RefSeq" id="WP_357802408.1">
    <property type="nucleotide sequence ID" value="NZ_JBEYBM010000002.1"/>
</dbReference>
<keyword evidence="2" id="KW-0378">Hydrolase</keyword>
<feature type="domain" description="SGNH hydrolase-type esterase" evidence="1">
    <location>
        <begin position="52"/>
        <end position="223"/>
    </location>
</feature>
<accession>A0ABV2XDE2</accession>
<dbReference type="Pfam" id="PF13472">
    <property type="entry name" value="Lipase_GDSL_2"/>
    <property type="match status" value="1"/>
</dbReference>
<name>A0ABV2XDE2_9NOCA</name>
<dbReference type="CDD" id="cd01832">
    <property type="entry name" value="SGNH_hydrolase_like_1"/>
    <property type="match status" value="1"/>
</dbReference>
<dbReference type="EMBL" id="JBEYBR010000048">
    <property type="protein sequence ID" value="MEU2123904.1"/>
    <property type="molecule type" value="Genomic_DNA"/>
</dbReference>
<evidence type="ECO:0000313" key="2">
    <source>
        <dbReference type="EMBL" id="MEU2123904.1"/>
    </source>
</evidence>
<dbReference type="GO" id="GO:0016787">
    <property type="term" value="F:hydrolase activity"/>
    <property type="evidence" value="ECO:0007669"/>
    <property type="project" value="UniProtKB-KW"/>
</dbReference>
<evidence type="ECO:0000313" key="3">
    <source>
        <dbReference type="Proteomes" id="UP001550535"/>
    </source>
</evidence>
<comment type="caution">
    <text evidence="2">The sequence shown here is derived from an EMBL/GenBank/DDBJ whole genome shotgun (WGS) entry which is preliminary data.</text>
</comment>
<dbReference type="Gene3D" id="3.40.50.1110">
    <property type="entry name" value="SGNH hydrolase"/>
    <property type="match status" value="1"/>
</dbReference>
<organism evidence="2 3">
    <name type="scientific">Nocardia niwae</name>
    <dbReference type="NCBI Taxonomy" id="626084"/>
    <lineage>
        <taxon>Bacteria</taxon>
        <taxon>Bacillati</taxon>
        <taxon>Actinomycetota</taxon>
        <taxon>Actinomycetes</taxon>
        <taxon>Mycobacteriales</taxon>
        <taxon>Nocardiaceae</taxon>
        <taxon>Nocardia</taxon>
    </lineage>
</organism>
<dbReference type="InterPro" id="IPR053140">
    <property type="entry name" value="GDSL_Rv0518-like"/>
</dbReference>
<protein>
    <submittedName>
        <fullName evidence="2">SGNH/GDSL hydrolase family protein</fullName>
        <ecNumber evidence="2">3.1.-.-</ecNumber>
    </submittedName>
</protein>
<dbReference type="InterPro" id="IPR036514">
    <property type="entry name" value="SGNH_hydro_sf"/>
</dbReference>
<reference evidence="2 3" key="1">
    <citation type="submission" date="2024-06" db="EMBL/GenBank/DDBJ databases">
        <title>The Natural Products Discovery Center: Release of the First 8490 Sequenced Strains for Exploring Actinobacteria Biosynthetic Diversity.</title>
        <authorList>
            <person name="Kalkreuter E."/>
            <person name="Kautsar S.A."/>
            <person name="Yang D."/>
            <person name="Bader C.D."/>
            <person name="Teijaro C.N."/>
            <person name="Fluegel L."/>
            <person name="Davis C.M."/>
            <person name="Simpson J.R."/>
            <person name="Lauterbach L."/>
            <person name="Steele A.D."/>
            <person name="Gui C."/>
            <person name="Meng S."/>
            <person name="Li G."/>
            <person name="Viehrig K."/>
            <person name="Ye F."/>
            <person name="Su P."/>
            <person name="Kiefer A.F."/>
            <person name="Nichols A."/>
            <person name="Cepeda A.J."/>
            <person name="Yan W."/>
            <person name="Fan B."/>
            <person name="Jiang Y."/>
            <person name="Adhikari A."/>
            <person name="Zheng C.-J."/>
            <person name="Schuster L."/>
            <person name="Cowan T.M."/>
            <person name="Smanski M.J."/>
            <person name="Chevrette M.G."/>
            <person name="De Carvalho L.P.S."/>
            <person name="Shen B."/>
        </authorList>
    </citation>
    <scope>NUCLEOTIDE SEQUENCE [LARGE SCALE GENOMIC DNA]</scope>
    <source>
        <strain evidence="2 3">NPDC019434</strain>
    </source>
</reference>